<dbReference type="STRING" id="10181.G5BDP6"/>
<evidence type="ECO:0000313" key="3">
    <source>
        <dbReference type="EMBL" id="EHB07407.1"/>
    </source>
</evidence>
<protein>
    <recommendedName>
        <fullName evidence="2">DUF4629 domain-containing protein</fullName>
    </recommendedName>
</protein>
<dbReference type="InParanoid" id="G5BDP6"/>
<feature type="compositionally biased region" description="Pro residues" evidence="1">
    <location>
        <begin position="476"/>
        <end position="503"/>
    </location>
</feature>
<feature type="compositionally biased region" description="Basic and acidic residues" evidence="1">
    <location>
        <begin position="319"/>
        <end position="329"/>
    </location>
</feature>
<feature type="domain" description="DUF4629" evidence="2">
    <location>
        <begin position="273"/>
        <end position="395"/>
    </location>
</feature>
<feature type="region of interest" description="Disordered" evidence="1">
    <location>
        <begin position="545"/>
        <end position="567"/>
    </location>
</feature>
<name>G5BDP6_HETGA</name>
<dbReference type="Pfam" id="PF15442">
    <property type="entry name" value="DUF4629"/>
    <property type="match status" value="1"/>
</dbReference>
<feature type="compositionally biased region" description="Polar residues" evidence="1">
    <location>
        <begin position="413"/>
        <end position="426"/>
    </location>
</feature>
<gene>
    <name evidence="3" type="ORF">GW7_11424</name>
</gene>
<accession>G5BDP6</accession>
<dbReference type="Proteomes" id="UP000006813">
    <property type="component" value="Unassembled WGS sequence"/>
</dbReference>
<sequence>MCRISPRPGSNPLDTPSSLLCTATWFHTTKTQRTLDHQTTVVENFQIPPSIGTSCPLELSPFIMSMAAPLTSSGPALTSAWLLPSASVNYFQPVIASSYTYQHCSEKLGGLQPYEFLSHTGSGAAAPQPEIVMVFKEIRHTNVVTSDSPAICYSGSVQANMKMCFQGTQDPPLLSLASPDSPELLASTEHPIPENPGSEDALLGKCHPSLQDPGTLDKGIESSPGWADIGALVEGIQLPQVLQSLEDLDHSNQLTTIGAQDTDSIQDNGVQVPSAKVRKKKHKASEAITGASEAKLQLMDLKSLPGGKGCVFSAAASDRAPKDTVEKSYRKSPMMPSNRTNQDEGHGKGRAKKTKGNNEKKALDRKQSEPKVKAEDMPTIPNRKRKRHQPVTGQEGRSWIRKVEGFSRALGASSITKDLKISTSKSCPGVPCEGKIPRDDAQNPPSTAEAGASSASLCELPPPGQVKLIPLSFPSPEKPPSRPICRRPQPPASRQPTIAPPSHPAATDTAQPSQTAAGNTSLMHPIKPAQPVLNNASQAGLTWKTQPRVPQPAVSKPASRATSPCSSLRRAPVAAALTKRCSSPPQQRHPYLIEDFSHQRIPWREPNISQPVLSTPITQEQRPEREAMKRQAQLQRELAAKYTSLGKLQFFRQRETDMEIAQYYGYVR</sequence>
<evidence type="ECO:0000259" key="2">
    <source>
        <dbReference type="Pfam" id="PF15442"/>
    </source>
</evidence>
<reference evidence="3 4" key="1">
    <citation type="journal article" date="2011" name="Nature">
        <title>Genome sequencing reveals insights into physiology and longevity of the naked mole rat.</title>
        <authorList>
            <person name="Kim E.B."/>
            <person name="Fang X."/>
            <person name="Fushan A.A."/>
            <person name="Huang Z."/>
            <person name="Lobanov A.V."/>
            <person name="Han L."/>
            <person name="Marino S.M."/>
            <person name="Sun X."/>
            <person name="Turanov A.A."/>
            <person name="Yang P."/>
            <person name="Yim S.H."/>
            <person name="Zhao X."/>
            <person name="Kasaikina M.V."/>
            <person name="Stoletzki N."/>
            <person name="Peng C."/>
            <person name="Polak P."/>
            <person name="Xiong Z."/>
            <person name="Kiezun A."/>
            <person name="Zhu Y."/>
            <person name="Chen Y."/>
            <person name="Kryukov G.V."/>
            <person name="Zhang Q."/>
            <person name="Peshkin L."/>
            <person name="Yang L."/>
            <person name="Bronson R.T."/>
            <person name="Buffenstein R."/>
            <person name="Wang B."/>
            <person name="Han C."/>
            <person name="Li Q."/>
            <person name="Chen L."/>
            <person name="Zhao W."/>
            <person name="Sunyaev S.R."/>
            <person name="Park T.J."/>
            <person name="Zhang G."/>
            <person name="Wang J."/>
            <person name="Gladyshev V.N."/>
        </authorList>
    </citation>
    <scope>NUCLEOTIDE SEQUENCE [LARGE SCALE GENOMIC DNA]</scope>
</reference>
<dbReference type="PANTHER" id="PTHR31466">
    <property type="entry name" value="GENE 5591-RELATED"/>
    <property type="match status" value="1"/>
</dbReference>
<dbReference type="AlphaFoldDB" id="G5BDP6"/>
<feature type="compositionally biased region" description="Polar residues" evidence="1">
    <location>
        <begin position="508"/>
        <end position="522"/>
    </location>
</feature>
<dbReference type="eggNOG" id="ENOG502SEP6">
    <property type="taxonomic scope" value="Eukaryota"/>
</dbReference>
<dbReference type="PANTHER" id="PTHR31466:SF1">
    <property type="entry name" value="RIKEN CDNA 4930433I11 GENE"/>
    <property type="match status" value="1"/>
</dbReference>
<dbReference type="InterPro" id="IPR027898">
    <property type="entry name" value="DUF4629"/>
</dbReference>
<feature type="compositionally biased region" description="Basic and acidic residues" evidence="1">
    <location>
        <begin position="356"/>
        <end position="376"/>
    </location>
</feature>
<evidence type="ECO:0000313" key="4">
    <source>
        <dbReference type="Proteomes" id="UP000006813"/>
    </source>
</evidence>
<feature type="region of interest" description="Disordered" evidence="1">
    <location>
        <begin position="315"/>
        <end position="527"/>
    </location>
</feature>
<proteinExistence type="predicted"/>
<dbReference type="InterPro" id="IPR040292">
    <property type="entry name" value="C2orf78-like"/>
</dbReference>
<organism evidence="3 4">
    <name type="scientific">Heterocephalus glaber</name>
    <name type="common">Naked mole rat</name>
    <dbReference type="NCBI Taxonomy" id="10181"/>
    <lineage>
        <taxon>Eukaryota</taxon>
        <taxon>Metazoa</taxon>
        <taxon>Chordata</taxon>
        <taxon>Craniata</taxon>
        <taxon>Vertebrata</taxon>
        <taxon>Euteleostomi</taxon>
        <taxon>Mammalia</taxon>
        <taxon>Eutheria</taxon>
        <taxon>Euarchontoglires</taxon>
        <taxon>Glires</taxon>
        <taxon>Rodentia</taxon>
        <taxon>Hystricomorpha</taxon>
        <taxon>Bathyergidae</taxon>
        <taxon>Heterocephalus</taxon>
    </lineage>
</organism>
<dbReference type="EMBL" id="JH169675">
    <property type="protein sequence ID" value="EHB07407.1"/>
    <property type="molecule type" value="Genomic_DNA"/>
</dbReference>
<evidence type="ECO:0000256" key="1">
    <source>
        <dbReference type="SAM" id="MobiDB-lite"/>
    </source>
</evidence>